<dbReference type="AlphaFoldDB" id="A0A9N8PHH4"/>
<dbReference type="GO" id="GO:0005737">
    <property type="term" value="C:cytoplasm"/>
    <property type="evidence" value="ECO:0007669"/>
    <property type="project" value="UniProtKB-SubCell"/>
</dbReference>
<proteinExistence type="inferred from homology"/>
<organism evidence="14 15">
    <name type="scientific">Aureobasidium vineae</name>
    <dbReference type="NCBI Taxonomy" id="2773715"/>
    <lineage>
        <taxon>Eukaryota</taxon>
        <taxon>Fungi</taxon>
        <taxon>Dikarya</taxon>
        <taxon>Ascomycota</taxon>
        <taxon>Pezizomycotina</taxon>
        <taxon>Dothideomycetes</taxon>
        <taxon>Dothideomycetidae</taxon>
        <taxon>Dothideales</taxon>
        <taxon>Saccotheciaceae</taxon>
        <taxon>Aureobasidium</taxon>
    </lineage>
</organism>
<dbReference type="GO" id="GO:0008033">
    <property type="term" value="P:tRNA processing"/>
    <property type="evidence" value="ECO:0007669"/>
    <property type="project" value="UniProtKB-KW"/>
</dbReference>
<feature type="domain" description="Exportin-T C-terminal" evidence="13">
    <location>
        <begin position="359"/>
        <end position="1040"/>
    </location>
</feature>
<sequence length="1042" mass="116654">MDAQASASPRAWPILTDSQQVESAIQIAFDPRADQNLKAQAYEFLQQLRDDASGWQVCLALFTRDAPPDEVVRHVCLELVSHAVQTGRLDEQSLSYIKDQLMTYIHQTFANQANRIDSPSIQNKLTQTITYLFTSLYASAWTTFFDDFRSLAGDANTVGSDNPQGTILYLRIINSIHDEIADVLIPRTPEELKRNADLKDYVRSRDAQNISAFWQQVLSRWRQIDLGIVELCLRCVARWVSWIDISLVVNETMLNFLLEIAGQPDISSAESPQAKIRDAAIDTFTEIVAKKMPSQDKIQLISYLNLANVAGQLVASSALNQSRGTSNYDNDLGETVAKLVNNVVFDVVKVLDSEGLDANTAAQADELLQLFVPYLLRFFSDEYDEICSAVIPSLTDLLTLFRVSSKRGALPDQYRAMLQPILDTIILKMKYDETADWGAESDQTDEAEFQELRRRLHVLQQAVAAVDENMYMETLSRVVATTFNRISSDNKPNWRDLDLALYEMYLFGELAVKNGGLYQKSSPSSTASQHLIEMMAKLVESDIASYPHPAVQLQYMEICVRYCTFFEHSTESIPRVLENFVRFVHSDHIKVKTRSWYLFFRFVKQLRSQLGNVAQTVIETVADLLTIQAEVPKESDDDDMSSEENDQSADAIFTSQLYLFEAVGAIASTTSVPLETRMLYARTLVSPLIADLERHIPVAKNGDERAIMQVHHITKAVGTLAKGFCDWMPGNTSGAPPPSELANEFSPAGEAVLTALESLKNSMLIRTGARFAFSRMLGVLGSVILQKLPRWIDGLLSQSSTKDEMATFLRLLDQVVFGFKTEIIEILDQLLTPLLQRVLAGLSEPTTGTDDAIQLGELKMQYLQFILVILNNDLAPVLVSSANQQTFETILTTLEHFCRDTSDYPTARLSLAVLTKMTQVWGGPDLTIPIPAGAAQAAAPTVPGFDTFIMSRFSPLTWALISQPSFQPKDAQARSYLTEAATLQWTILRKCGAAYETHLRDSEMSGLGLQGPIIDEYIKHLEAKDKLDFKKFFIQFVQQVRS</sequence>
<dbReference type="GO" id="GO:0016363">
    <property type="term" value="C:nuclear matrix"/>
    <property type="evidence" value="ECO:0007669"/>
    <property type="project" value="TreeGrafter"/>
</dbReference>
<dbReference type="Pfam" id="PF08389">
    <property type="entry name" value="Xpo1"/>
    <property type="match status" value="1"/>
</dbReference>
<dbReference type="InterPro" id="IPR011989">
    <property type="entry name" value="ARM-like"/>
</dbReference>
<comment type="caution">
    <text evidence="14">The sequence shown here is derived from an EMBL/GenBank/DDBJ whole genome shotgun (WGS) entry which is preliminary data.</text>
</comment>
<dbReference type="InterPro" id="IPR040017">
    <property type="entry name" value="XPOT"/>
</dbReference>
<evidence type="ECO:0000259" key="12">
    <source>
        <dbReference type="Pfam" id="PF08389"/>
    </source>
</evidence>
<evidence type="ECO:0000256" key="5">
    <source>
        <dbReference type="ARBA" id="ARBA00022490"/>
    </source>
</evidence>
<evidence type="ECO:0000256" key="2">
    <source>
        <dbReference type="ARBA" id="ARBA00009466"/>
    </source>
</evidence>
<keyword evidence="15" id="KW-1185">Reference proteome</keyword>
<evidence type="ECO:0000256" key="11">
    <source>
        <dbReference type="RuleBase" id="RU366037"/>
    </source>
</evidence>
<evidence type="ECO:0000256" key="10">
    <source>
        <dbReference type="ARBA" id="ARBA00025147"/>
    </source>
</evidence>
<dbReference type="Gene3D" id="1.25.10.10">
    <property type="entry name" value="Leucine-rich Repeat Variant"/>
    <property type="match status" value="1"/>
</dbReference>
<feature type="domain" description="Exportin-1/Importin-beta-like" evidence="12">
    <location>
        <begin position="120"/>
        <end position="281"/>
    </location>
</feature>
<evidence type="ECO:0000256" key="3">
    <source>
        <dbReference type="ARBA" id="ARBA00018928"/>
    </source>
</evidence>
<evidence type="ECO:0000256" key="1">
    <source>
        <dbReference type="ARBA" id="ARBA00004496"/>
    </source>
</evidence>
<dbReference type="GO" id="GO:0000049">
    <property type="term" value="F:tRNA binding"/>
    <property type="evidence" value="ECO:0007669"/>
    <property type="project" value="UniProtKB-UniRule"/>
</dbReference>
<evidence type="ECO:0000256" key="8">
    <source>
        <dbReference type="ARBA" id="ARBA00022884"/>
    </source>
</evidence>
<dbReference type="Pfam" id="PF19282">
    <property type="entry name" value="Exportin-T"/>
    <property type="match status" value="1"/>
</dbReference>
<evidence type="ECO:0000256" key="7">
    <source>
        <dbReference type="ARBA" id="ARBA00022694"/>
    </source>
</evidence>
<dbReference type="GO" id="GO:0071528">
    <property type="term" value="P:tRNA re-export from nucleus"/>
    <property type="evidence" value="ECO:0007669"/>
    <property type="project" value="UniProtKB-UniRule"/>
</dbReference>
<comment type="function">
    <text evidence="10">tRNA nucleus export receptor which facilitates tRNA translocation across the nuclear pore complex. Involved in pre-tRNA splicing, probably by affecting the interaction of pre-tRNA with splicing endonuclease.</text>
</comment>
<dbReference type="EMBL" id="CAIJEN010000014">
    <property type="protein sequence ID" value="CAD0094196.1"/>
    <property type="molecule type" value="Genomic_DNA"/>
</dbReference>
<reference evidence="14" key="1">
    <citation type="submission" date="2020-06" db="EMBL/GenBank/DDBJ databases">
        <authorList>
            <person name="Onetto C."/>
        </authorList>
    </citation>
    <scope>NUCLEOTIDE SEQUENCE</scope>
</reference>
<comment type="similarity">
    <text evidence="2 11">Belongs to the exportin family.</text>
</comment>
<dbReference type="FunFam" id="1.25.10.10:FF:000355">
    <property type="entry name" value="Exportin-T"/>
    <property type="match status" value="1"/>
</dbReference>
<keyword evidence="5 11" id="KW-0963">Cytoplasm</keyword>
<evidence type="ECO:0000256" key="4">
    <source>
        <dbReference type="ARBA" id="ARBA00022448"/>
    </source>
</evidence>
<keyword evidence="7" id="KW-0819">tRNA processing</keyword>
<keyword evidence="8 11" id="KW-0694">RNA-binding</keyword>
<keyword evidence="9 11" id="KW-0539">Nucleus</keyword>
<dbReference type="PANTHER" id="PTHR15952">
    <property type="entry name" value="EXPORTIN-T/LOS1"/>
    <property type="match status" value="1"/>
</dbReference>
<protein>
    <recommendedName>
        <fullName evidence="3 11">Exportin-T</fullName>
    </recommendedName>
    <alternativeName>
        <fullName evidence="11">Exportin(tRNA)</fullName>
    </alternativeName>
    <alternativeName>
        <fullName evidence="11">tRNA exportin</fullName>
    </alternativeName>
</protein>
<dbReference type="InterPro" id="IPR013598">
    <property type="entry name" value="Exportin-1/Importin-b-like"/>
</dbReference>
<dbReference type="GO" id="GO:0031267">
    <property type="term" value="F:small GTPase binding"/>
    <property type="evidence" value="ECO:0007669"/>
    <property type="project" value="InterPro"/>
</dbReference>
<keyword evidence="4 11" id="KW-0813">Transport</keyword>
<evidence type="ECO:0000259" key="13">
    <source>
        <dbReference type="Pfam" id="PF19282"/>
    </source>
</evidence>
<dbReference type="SUPFAM" id="SSF48371">
    <property type="entry name" value="ARM repeat"/>
    <property type="match status" value="1"/>
</dbReference>
<keyword evidence="6 11" id="KW-0820">tRNA-binding</keyword>
<dbReference type="PANTHER" id="PTHR15952:SF11">
    <property type="entry name" value="EXPORTIN-T"/>
    <property type="match status" value="1"/>
</dbReference>
<evidence type="ECO:0000313" key="15">
    <source>
        <dbReference type="Proteomes" id="UP000716446"/>
    </source>
</evidence>
<evidence type="ECO:0000313" key="14">
    <source>
        <dbReference type="EMBL" id="CAD0094196.1"/>
    </source>
</evidence>
<dbReference type="InterPro" id="IPR016024">
    <property type="entry name" value="ARM-type_fold"/>
</dbReference>
<name>A0A9N8PHH4_9PEZI</name>
<evidence type="ECO:0000256" key="9">
    <source>
        <dbReference type="ARBA" id="ARBA00023242"/>
    </source>
</evidence>
<comment type="subcellular location">
    <subcellularLocation>
        <location evidence="1 11">Cytoplasm</location>
    </subcellularLocation>
    <subcellularLocation>
        <location evidence="11">Nucleus</location>
    </subcellularLocation>
    <text evidence="11">Shuttles between the nucleus and the cytoplasm.</text>
</comment>
<dbReference type="Proteomes" id="UP000716446">
    <property type="component" value="Unassembled WGS sequence"/>
</dbReference>
<accession>A0A9N8PHH4</accession>
<dbReference type="GO" id="GO:0005643">
    <property type="term" value="C:nuclear pore"/>
    <property type="evidence" value="ECO:0007669"/>
    <property type="project" value="TreeGrafter"/>
</dbReference>
<dbReference type="InterPro" id="IPR045546">
    <property type="entry name" value="Exportin-T_C"/>
</dbReference>
<gene>
    <name evidence="14" type="ORF">AWRI4619_LOCUS8294</name>
</gene>
<evidence type="ECO:0000256" key="6">
    <source>
        <dbReference type="ARBA" id="ARBA00022555"/>
    </source>
</evidence>